<organism evidence="1 2">
    <name type="scientific">Nepenthes gracilis</name>
    <name type="common">Slender pitcher plant</name>
    <dbReference type="NCBI Taxonomy" id="150966"/>
    <lineage>
        <taxon>Eukaryota</taxon>
        <taxon>Viridiplantae</taxon>
        <taxon>Streptophyta</taxon>
        <taxon>Embryophyta</taxon>
        <taxon>Tracheophyta</taxon>
        <taxon>Spermatophyta</taxon>
        <taxon>Magnoliopsida</taxon>
        <taxon>eudicotyledons</taxon>
        <taxon>Gunneridae</taxon>
        <taxon>Pentapetalae</taxon>
        <taxon>Caryophyllales</taxon>
        <taxon>Nepenthaceae</taxon>
        <taxon>Nepenthes</taxon>
    </lineage>
</organism>
<protein>
    <submittedName>
        <fullName evidence="1">Uncharacterized protein</fullName>
    </submittedName>
</protein>
<comment type="caution">
    <text evidence="1">The sequence shown here is derived from an EMBL/GenBank/DDBJ whole genome shotgun (WGS) entry which is preliminary data.</text>
</comment>
<dbReference type="EMBL" id="BSYO01000052">
    <property type="protein sequence ID" value="GMH31992.1"/>
    <property type="molecule type" value="Genomic_DNA"/>
</dbReference>
<dbReference type="Proteomes" id="UP001279734">
    <property type="component" value="Unassembled WGS sequence"/>
</dbReference>
<accession>A0AAD3Y6Y0</accession>
<sequence length="86" mass="8894">MDCPAARWLGPLLWNGLNPFVVARNCGFGDGVAYVAIVGSIVSEWNLGGHGGLWMKLPAADQICVPPGMWGDDESNAPDGGLGVVG</sequence>
<name>A0AAD3Y6Y0_NEPGR</name>
<evidence type="ECO:0000313" key="2">
    <source>
        <dbReference type="Proteomes" id="UP001279734"/>
    </source>
</evidence>
<gene>
    <name evidence="1" type="ORF">Nepgr_033836</name>
</gene>
<reference evidence="1" key="1">
    <citation type="submission" date="2023-05" db="EMBL/GenBank/DDBJ databases">
        <title>Nepenthes gracilis genome sequencing.</title>
        <authorList>
            <person name="Fukushima K."/>
        </authorList>
    </citation>
    <scope>NUCLEOTIDE SEQUENCE</scope>
    <source>
        <strain evidence="1">SING2019-196</strain>
    </source>
</reference>
<keyword evidence="2" id="KW-1185">Reference proteome</keyword>
<evidence type="ECO:0000313" key="1">
    <source>
        <dbReference type="EMBL" id="GMH31992.1"/>
    </source>
</evidence>
<dbReference type="AlphaFoldDB" id="A0AAD3Y6Y0"/>
<proteinExistence type="predicted"/>